<dbReference type="EC" id="2.1.1.43" evidence="2"/>
<evidence type="ECO:0000313" key="2">
    <source>
        <dbReference type="EMBL" id="EGR33037.1"/>
    </source>
</evidence>
<dbReference type="eggNOG" id="KOG0231">
    <property type="taxonomic scope" value="Eukaryota"/>
</dbReference>
<name>G0QP22_ICHMU</name>
<keyword evidence="1" id="KW-0677">Repeat</keyword>
<dbReference type="Gene3D" id="2.20.110.10">
    <property type="entry name" value="Histone H3 K4-specific methyltransferase SET7/9 N-terminal domain"/>
    <property type="match status" value="3"/>
</dbReference>
<dbReference type="EC" id="2.1.1.137" evidence="2"/>
<accession>G0QP22</accession>
<protein>
    <submittedName>
        <fullName evidence="2">Protein kinase domain protein</fullName>
        <ecNumber evidence="2">2.1.1.137</ecNumber>
        <ecNumber evidence="2">2.1.1.43</ecNumber>
    </submittedName>
</protein>
<sequence length="212" mass="24516">MGIVDSCEVAQENSQTYIQIQQNKSSKLQKEDKVIENEIINIQNQQQQNRKKIYEVYQDGSIYNGQVINGIRDGQGIFTYNEGGSYFVGEWKNGNIHGYGILYYPNKQIAYEGEWQKNKFNGNGIVYNEKIKVIEFINYKNFDQIGDYWEKYEGKFQDDQKEGLGIIKFSSGEKFVGNFKKDSANGTGVFYFKDGNIIIGNWVDNILQQELI</sequence>
<dbReference type="AlphaFoldDB" id="G0QP22"/>
<dbReference type="Pfam" id="PF02493">
    <property type="entry name" value="MORN"/>
    <property type="match status" value="5"/>
</dbReference>
<keyword evidence="2" id="KW-0808">Transferase</keyword>
<dbReference type="OMA" id="CNPYIIS"/>
<dbReference type="SMART" id="SM00698">
    <property type="entry name" value="MORN"/>
    <property type="match status" value="5"/>
</dbReference>
<dbReference type="EMBL" id="GL983518">
    <property type="protein sequence ID" value="EGR33037.1"/>
    <property type="molecule type" value="Genomic_DNA"/>
</dbReference>
<dbReference type="InParanoid" id="G0QP22"/>
<dbReference type="GO" id="GO:0016301">
    <property type="term" value="F:kinase activity"/>
    <property type="evidence" value="ECO:0007669"/>
    <property type="project" value="UniProtKB-KW"/>
</dbReference>
<keyword evidence="3" id="KW-1185">Reference proteome</keyword>
<gene>
    <name evidence="2" type="ORF">IMG5_063230</name>
</gene>
<keyword evidence="2" id="KW-0489">Methyltransferase</keyword>
<evidence type="ECO:0000313" key="3">
    <source>
        <dbReference type="Proteomes" id="UP000008983"/>
    </source>
</evidence>
<dbReference type="RefSeq" id="XP_004037023.1">
    <property type="nucleotide sequence ID" value="XM_004036975.1"/>
</dbReference>
<reference evidence="2 3" key="1">
    <citation type="submission" date="2011-07" db="EMBL/GenBank/DDBJ databases">
        <authorList>
            <person name="Coyne R."/>
            <person name="Brami D."/>
            <person name="Johnson J."/>
            <person name="Hostetler J."/>
            <person name="Hannick L."/>
            <person name="Clark T."/>
            <person name="Cassidy-Hanley D."/>
            <person name="Inman J."/>
        </authorList>
    </citation>
    <scope>NUCLEOTIDE SEQUENCE [LARGE SCALE GENOMIC DNA]</scope>
    <source>
        <strain evidence="2 3">G5</strain>
    </source>
</reference>
<dbReference type="PANTHER" id="PTHR43215:SF14">
    <property type="entry name" value="RADIAL SPOKE HEAD 1 HOMOLOG"/>
    <property type="match status" value="1"/>
</dbReference>
<evidence type="ECO:0000256" key="1">
    <source>
        <dbReference type="ARBA" id="ARBA00022737"/>
    </source>
</evidence>
<proteinExistence type="predicted"/>
<dbReference type="Proteomes" id="UP000008983">
    <property type="component" value="Unassembled WGS sequence"/>
</dbReference>
<dbReference type="InterPro" id="IPR003409">
    <property type="entry name" value="MORN"/>
</dbReference>
<dbReference type="GO" id="GO:0032259">
    <property type="term" value="P:methylation"/>
    <property type="evidence" value="ECO:0007669"/>
    <property type="project" value="UniProtKB-KW"/>
</dbReference>
<dbReference type="STRING" id="857967.G0QP22"/>
<dbReference type="SUPFAM" id="SSF82185">
    <property type="entry name" value="Histone H3 K4-specific methyltransferase SET7/9 N-terminal domain"/>
    <property type="match status" value="2"/>
</dbReference>
<dbReference type="GeneID" id="14909209"/>
<keyword evidence="2" id="KW-0418">Kinase</keyword>
<dbReference type="OrthoDB" id="300500at2759"/>
<dbReference type="PANTHER" id="PTHR43215">
    <property type="entry name" value="RADIAL SPOKE HEAD 1 HOMOLOG"/>
    <property type="match status" value="1"/>
</dbReference>
<organism evidence="2 3">
    <name type="scientific">Ichthyophthirius multifiliis</name>
    <name type="common">White spot disease agent</name>
    <name type="synonym">Ich</name>
    <dbReference type="NCBI Taxonomy" id="5932"/>
    <lineage>
        <taxon>Eukaryota</taxon>
        <taxon>Sar</taxon>
        <taxon>Alveolata</taxon>
        <taxon>Ciliophora</taxon>
        <taxon>Intramacronucleata</taxon>
        <taxon>Oligohymenophorea</taxon>
        <taxon>Hymenostomatida</taxon>
        <taxon>Ophryoglenina</taxon>
        <taxon>Ichthyophthirius</taxon>
    </lineage>
</organism>
<dbReference type="GO" id="GO:0030791">
    <property type="term" value="F:arsenite methyltransferase activity"/>
    <property type="evidence" value="ECO:0007669"/>
    <property type="project" value="UniProtKB-EC"/>
</dbReference>